<dbReference type="EMBL" id="MOXJ01000009">
    <property type="protein sequence ID" value="PDO10820.1"/>
    <property type="molecule type" value="Genomic_DNA"/>
</dbReference>
<name>A0A2A6E107_9BACL</name>
<dbReference type="SUPFAM" id="SSF55797">
    <property type="entry name" value="PR-1-like"/>
    <property type="match status" value="1"/>
</dbReference>
<dbReference type="InterPro" id="IPR029410">
    <property type="entry name" value="CAP_assoc"/>
</dbReference>
<dbReference type="InterPro" id="IPR014044">
    <property type="entry name" value="CAP_dom"/>
</dbReference>
<sequence>MMLAALAFAAGPIGRPDGIVGGVPSVSAAAFSDVGGHWAADAVEWAAANGIVDGYPDGTFRPDGAVSEPEFLAMLLRAFPQTVAPEPAPGEPWYAGFYVVARAYGWPVAGDPDAPFDRGRVARIVAASQGVAGSEEEAIRYLLANGLAHGKTSPTVEGFAPRDRLTRAEAVTFIRRLTERGLYLQPAPTDGQPGAASADIRVFGYAIGDREQDVVAGLGEPARRDASLYGFDWYVYNRDDRRYGLIGVQSGRVVALFGIIDAWEAEGGIRFGSTYDEVRNVYGEPLEFIEKGNARYLFEYGEREALLYETEKGYATFFFDRRDGDRAVALLAVEREVEQSLRGFYGEPSERLRQSLELESFELANASRAAYGLRPFTWDESAAAVARKHSCDMAQNGYFDHVAPDGRTLADRLKAGGVRYRLAAENLAAGTPDAFRAHVGLMNSPGHRQNLLHPSLERLGVGVCFGGEMNVYLTQNFYAL</sequence>
<dbReference type="InterPro" id="IPR035940">
    <property type="entry name" value="CAP_sf"/>
</dbReference>
<evidence type="ECO:0000313" key="3">
    <source>
        <dbReference type="Proteomes" id="UP000243688"/>
    </source>
</evidence>
<dbReference type="Pfam" id="PF14504">
    <property type="entry name" value="CAP_assoc_N"/>
    <property type="match status" value="1"/>
</dbReference>
<reference evidence="2 3" key="1">
    <citation type="submission" date="2016-12" db="EMBL/GenBank/DDBJ databases">
        <title>Candidatus Reconcilibacillus cellulovorans genome.</title>
        <authorList>
            <person name="Kolinko S."/>
            <person name="Wu Y.-W."/>
            <person name="Tachea F."/>
            <person name="Denzel E."/>
            <person name="Hiras J."/>
            <person name="Baecker N."/>
            <person name="Chan L.J."/>
            <person name="Eichorst S.A."/>
            <person name="Frey D."/>
            <person name="Adams P.D."/>
            <person name="Pray T."/>
            <person name="Tanjore D."/>
            <person name="Petzold C.J."/>
            <person name="Gladden J.M."/>
            <person name="Simmons B.A."/>
            <person name="Singer S.W."/>
        </authorList>
    </citation>
    <scope>NUCLEOTIDE SEQUENCE [LARGE SCALE GENOMIC DNA]</scope>
    <source>
        <strain evidence="2">JTherm</strain>
    </source>
</reference>
<evidence type="ECO:0000313" key="2">
    <source>
        <dbReference type="EMBL" id="PDO10820.1"/>
    </source>
</evidence>
<dbReference type="Pfam" id="PF00395">
    <property type="entry name" value="SLH"/>
    <property type="match status" value="2"/>
</dbReference>
<dbReference type="AlphaFoldDB" id="A0A2A6E107"/>
<dbReference type="Pfam" id="PF00188">
    <property type="entry name" value="CAP"/>
    <property type="match status" value="1"/>
</dbReference>
<dbReference type="PANTHER" id="PTHR31157">
    <property type="entry name" value="SCP DOMAIN-CONTAINING PROTEIN"/>
    <property type="match status" value="1"/>
</dbReference>
<dbReference type="Proteomes" id="UP000243688">
    <property type="component" value="Unassembled WGS sequence"/>
</dbReference>
<dbReference type="Gene3D" id="3.40.33.10">
    <property type="entry name" value="CAP"/>
    <property type="match status" value="1"/>
</dbReference>
<protein>
    <recommendedName>
        <fullName evidence="1">SLH domain-containing protein</fullName>
    </recommendedName>
</protein>
<feature type="domain" description="SLH" evidence="1">
    <location>
        <begin position="26"/>
        <end position="89"/>
    </location>
</feature>
<evidence type="ECO:0000259" key="1">
    <source>
        <dbReference type="PROSITE" id="PS51272"/>
    </source>
</evidence>
<dbReference type="PROSITE" id="PS51272">
    <property type="entry name" value="SLH"/>
    <property type="match status" value="1"/>
</dbReference>
<dbReference type="PANTHER" id="PTHR31157:SF1">
    <property type="entry name" value="SCP DOMAIN-CONTAINING PROTEIN"/>
    <property type="match status" value="1"/>
</dbReference>
<proteinExistence type="predicted"/>
<organism evidence="2 3">
    <name type="scientific">Candidatus Reconcilbacillus cellulovorans</name>
    <dbReference type="NCBI Taxonomy" id="1906605"/>
    <lineage>
        <taxon>Bacteria</taxon>
        <taxon>Bacillati</taxon>
        <taxon>Bacillota</taxon>
        <taxon>Bacilli</taxon>
        <taxon>Bacillales</taxon>
        <taxon>Paenibacillaceae</taxon>
        <taxon>Candidatus Reconcilbacillus</taxon>
    </lineage>
</organism>
<accession>A0A2A6E107</accession>
<dbReference type="InterPro" id="IPR001119">
    <property type="entry name" value="SLH_dom"/>
</dbReference>
<dbReference type="CDD" id="cd05379">
    <property type="entry name" value="CAP_bacterial"/>
    <property type="match status" value="1"/>
</dbReference>
<comment type="caution">
    <text evidence="2">The sequence shown here is derived from an EMBL/GenBank/DDBJ whole genome shotgun (WGS) entry which is preliminary data.</text>
</comment>
<gene>
    <name evidence="2" type="ORF">BLM47_05580</name>
</gene>